<sequence length="103" mass="11666">MDRRSVNGPFRLFNISYKPTPWWYAIPHLVPFAESFHSETFQPVQTTRANTLLTSEPSNTSRKSSSQSTEAKPDTRSAIDGYNAKRDLNQLLKNLDARCDGSC</sequence>
<reference evidence="4 5" key="1">
    <citation type="journal article" date="2019" name="Sci. Rep.">
        <title>Comparative genomics of chytrid fungi reveal insights into the obligate biotrophic and pathogenic lifestyle of Synchytrium endobioticum.</title>
        <authorList>
            <person name="van de Vossenberg B.T.L.H."/>
            <person name="Warris S."/>
            <person name="Nguyen H.D.T."/>
            <person name="van Gent-Pelzer M.P.E."/>
            <person name="Joly D.L."/>
            <person name="van de Geest H.C."/>
            <person name="Bonants P.J.M."/>
            <person name="Smith D.S."/>
            <person name="Levesque C.A."/>
            <person name="van der Lee T.A.J."/>
        </authorList>
    </citation>
    <scope>NUCLEOTIDE SEQUENCE [LARGE SCALE GENOMIC DNA]</scope>
    <source>
        <strain evidence="2 5">LEV6574</strain>
        <strain evidence="3 4">MB42</strain>
    </source>
</reference>
<feature type="compositionally biased region" description="Low complexity" evidence="1">
    <location>
        <begin position="58"/>
        <end position="68"/>
    </location>
</feature>
<evidence type="ECO:0000313" key="5">
    <source>
        <dbReference type="Proteomes" id="UP000320475"/>
    </source>
</evidence>
<dbReference type="Proteomes" id="UP000320475">
    <property type="component" value="Unassembled WGS sequence"/>
</dbReference>
<organism evidence="3 4">
    <name type="scientific">Synchytrium endobioticum</name>
    <dbReference type="NCBI Taxonomy" id="286115"/>
    <lineage>
        <taxon>Eukaryota</taxon>
        <taxon>Fungi</taxon>
        <taxon>Fungi incertae sedis</taxon>
        <taxon>Chytridiomycota</taxon>
        <taxon>Chytridiomycota incertae sedis</taxon>
        <taxon>Chytridiomycetes</taxon>
        <taxon>Synchytriales</taxon>
        <taxon>Synchytriaceae</taxon>
        <taxon>Synchytrium</taxon>
    </lineage>
</organism>
<evidence type="ECO:0000256" key="1">
    <source>
        <dbReference type="SAM" id="MobiDB-lite"/>
    </source>
</evidence>
<evidence type="ECO:0000313" key="4">
    <source>
        <dbReference type="Proteomes" id="UP000317494"/>
    </source>
</evidence>
<dbReference type="AlphaFoldDB" id="A0A507DPE5"/>
<dbReference type="EMBL" id="QEAM01000319">
    <property type="protein sequence ID" value="TPX41462.1"/>
    <property type="molecule type" value="Genomic_DNA"/>
</dbReference>
<feature type="compositionally biased region" description="Basic and acidic residues" evidence="1">
    <location>
        <begin position="71"/>
        <end position="83"/>
    </location>
</feature>
<dbReference type="VEuPathDB" id="FungiDB:SeMB42_g00770"/>
<evidence type="ECO:0000313" key="2">
    <source>
        <dbReference type="EMBL" id="TPX41462.1"/>
    </source>
</evidence>
<gene>
    <name evidence="2" type="ORF">SeLEV6574_g06079</name>
    <name evidence="3" type="ORF">SeMB42_g00770</name>
</gene>
<dbReference type="Proteomes" id="UP000317494">
    <property type="component" value="Unassembled WGS sequence"/>
</dbReference>
<evidence type="ECO:0000313" key="3">
    <source>
        <dbReference type="EMBL" id="TPX53473.1"/>
    </source>
</evidence>
<accession>A0A507DPE5</accession>
<dbReference type="EMBL" id="QEAN01000016">
    <property type="protein sequence ID" value="TPX53473.1"/>
    <property type="molecule type" value="Genomic_DNA"/>
</dbReference>
<name>A0A507DPE5_9FUNG</name>
<feature type="region of interest" description="Disordered" evidence="1">
    <location>
        <begin position="49"/>
        <end position="83"/>
    </location>
</feature>
<keyword evidence="4" id="KW-1185">Reference proteome</keyword>
<protein>
    <submittedName>
        <fullName evidence="3">Uncharacterized protein</fullName>
    </submittedName>
</protein>
<proteinExistence type="predicted"/>
<comment type="caution">
    <text evidence="3">The sequence shown here is derived from an EMBL/GenBank/DDBJ whole genome shotgun (WGS) entry which is preliminary data.</text>
</comment>